<dbReference type="GO" id="GO:0003700">
    <property type="term" value="F:DNA-binding transcription factor activity"/>
    <property type="evidence" value="ECO:0007669"/>
    <property type="project" value="TreeGrafter"/>
</dbReference>
<dbReference type="AlphaFoldDB" id="A0A6J7GLU3"/>
<evidence type="ECO:0000256" key="3">
    <source>
        <dbReference type="ARBA" id="ARBA00023163"/>
    </source>
</evidence>
<dbReference type="Pfam" id="PF16859">
    <property type="entry name" value="TetR_C_11"/>
    <property type="match status" value="1"/>
</dbReference>
<sequence length="216" mass="23667">MSGDLPGVPLRSPQSPATIIPVRSLRGRPRDEDVNARIMRASVQELARGGISHFNVSAVARRAQVSKGSVYLRWPTREALILSAAEHVVSPIITPTEGTFRDRLTTLADRWAEAFGQPQSVEALLRIDADRDAFPELFSQMFERLQGDRNRAFVATVTAAQASGEIPTHISVRMLNQVFVGALFVEALAHTPAGGISDAFKRELVDFIISALQTHE</sequence>
<name>A0A6J7GLU3_9ZZZZ</name>
<dbReference type="PANTHER" id="PTHR30055:SF148">
    <property type="entry name" value="TETR-FAMILY TRANSCRIPTIONAL REGULATOR"/>
    <property type="match status" value="1"/>
</dbReference>
<keyword evidence="1" id="KW-0805">Transcription regulation</keyword>
<protein>
    <submittedName>
        <fullName evidence="5">Unannotated protein</fullName>
    </submittedName>
</protein>
<dbReference type="SUPFAM" id="SSF46689">
    <property type="entry name" value="Homeodomain-like"/>
    <property type="match status" value="1"/>
</dbReference>
<evidence type="ECO:0000259" key="4">
    <source>
        <dbReference type="PROSITE" id="PS50977"/>
    </source>
</evidence>
<dbReference type="PROSITE" id="PS50977">
    <property type="entry name" value="HTH_TETR_2"/>
    <property type="match status" value="1"/>
</dbReference>
<feature type="domain" description="HTH tetR-type" evidence="4">
    <location>
        <begin position="32"/>
        <end position="92"/>
    </location>
</feature>
<dbReference type="InterPro" id="IPR001647">
    <property type="entry name" value="HTH_TetR"/>
</dbReference>
<keyword evidence="2" id="KW-0238">DNA-binding</keyword>
<evidence type="ECO:0000256" key="1">
    <source>
        <dbReference type="ARBA" id="ARBA00023015"/>
    </source>
</evidence>
<proteinExistence type="predicted"/>
<gene>
    <name evidence="5" type="ORF">UFOPK3610_00320</name>
</gene>
<evidence type="ECO:0000313" key="5">
    <source>
        <dbReference type="EMBL" id="CAB4904379.1"/>
    </source>
</evidence>
<dbReference type="Pfam" id="PF00440">
    <property type="entry name" value="TetR_N"/>
    <property type="match status" value="1"/>
</dbReference>
<dbReference type="InterPro" id="IPR011075">
    <property type="entry name" value="TetR_C"/>
</dbReference>
<dbReference type="GO" id="GO:0000976">
    <property type="term" value="F:transcription cis-regulatory region binding"/>
    <property type="evidence" value="ECO:0007669"/>
    <property type="project" value="TreeGrafter"/>
</dbReference>
<dbReference type="InterPro" id="IPR009057">
    <property type="entry name" value="Homeodomain-like_sf"/>
</dbReference>
<dbReference type="InterPro" id="IPR050109">
    <property type="entry name" value="HTH-type_TetR-like_transc_reg"/>
</dbReference>
<accession>A0A6J7GLU3</accession>
<dbReference type="PANTHER" id="PTHR30055">
    <property type="entry name" value="HTH-TYPE TRANSCRIPTIONAL REGULATOR RUTR"/>
    <property type="match status" value="1"/>
</dbReference>
<dbReference type="Gene3D" id="1.10.10.60">
    <property type="entry name" value="Homeodomain-like"/>
    <property type="match status" value="1"/>
</dbReference>
<organism evidence="5">
    <name type="scientific">freshwater metagenome</name>
    <dbReference type="NCBI Taxonomy" id="449393"/>
    <lineage>
        <taxon>unclassified sequences</taxon>
        <taxon>metagenomes</taxon>
        <taxon>ecological metagenomes</taxon>
    </lineage>
</organism>
<dbReference type="EMBL" id="CAFBMR010000006">
    <property type="protein sequence ID" value="CAB4904379.1"/>
    <property type="molecule type" value="Genomic_DNA"/>
</dbReference>
<dbReference type="Gene3D" id="1.10.357.10">
    <property type="entry name" value="Tetracycline Repressor, domain 2"/>
    <property type="match status" value="1"/>
</dbReference>
<dbReference type="InterPro" id="IPR036271">
    <property type="entry name" value="Tet_transcr_reg_TetR-rel_C_sf"/>
</dbReference>
<reference evidence="5" key="1">
    <citation type="submission" date="2020-05" db="EMBL/GenBank/DDBJ databases">
        <authorList>
            <person name="Chiriac C."/>
            <person name="Salcher M."/>
            <person name="Ghai R."/>
            <person name="Kavagutti S V."/>
        </authorList>
    </citation>
    <scope>NUCLEOTIDE SEQUENCE</scope>
</reference>
<keyword evidence="3" id="KW-0804">Transcription</keyword>
<dbReference type="SUPFAM" id="SSF48498">
    <property type="entry name" value="Tetracyclin repressor-like, C-terminal domain"/>
    <property type="match status" value="1"/>
</dbReference>
<evidence type="ECO:0000256" key="2">
    <source>
        <dbReference type="ARBA" id="ARBA00023125"/>
    </source>
</evidence>